<proteinExistence type="inferred from homology"/>
<comment type="similarity">
    <text evidence="1">Belongs to the proline racemase family.</text>
</comment>
<dbReference type="EMBL" id="QKOX01000001">
    <property type="protein sequence ID" value="RWT26046.1"/>
    <property type="molecule type" value="Genomic_DNA"/>
</dbReference>
<evidence type="ECO:0000313" key="3">
    <source>
        <dbReference type="Proteomes" id="UP000288843"/>
    </source>
</evidence>
<dbReference type="GO" id="GO:0047580">
    <property type="term" value="F:4-hydroxyproline epimerase activity"/>
    <property type="evidence" value="ECO:0007669"/>
    <property type="project" value="UniProtKB-ARBA"/>
</dbReference>
<gene>
    <name evidence="2" type="ORF">DN603_00345</name>
</gene>
<dbReference type="PIRSF" id="PIRSF029792">
    <property type="entry name" value="Pro_racemase"/>
    <property type="match status" value="1"/>
</dbReference>
<dbReference type="Proteomes" id="UP000288843">
    <property type="component" value="Unassembled WGS sequence"/>
</dbReference>
<comment type="caution">
    <text evidence="2">The sequence shown here is derived from an EMBL/GenBank/DDBJ whole genome shotgun (WGS) entry which is preliminary data.</text>
</comment>
<organism evidence="2 3">
    <name type="scientific">Raoultella planticola</name>
    <name type="common">Klebsiella planticola</name>
    <dbReference type="NCBI Taxonomy" id="575"/>
    <lineage>
        <taxon>Bacteria</taxon>
        <taxon>Pseudomonadati</taxon>
        <taxon>Pseudomonadota</taxon>
        <taxon>Gammaproteobacteria</taxon>
        <taxon>Enterobacterales</taxon>
        <taxon>Enterobacteriaceae</taxon>
        <taxon>Klebsiella/Raoultella group</taxon>
        <taxon>Raoultella</taxon>
    </lineage>
</organism>
<dbReference type="SUPFAM" id="SSF54506">
    <property type="entry name" value="Diaminopimelate epimerase-like"/>
    <property type="match status" value="1"/>
</dbReference>
<dbReference type="FunFam" id="3.10.310.10:FF:000003">
    <property type="entry name" value="Proline racemase"/>
    <property type="match status" value="1"/>
</dbReference>
<dbReference type="InterPro" id="IPR008794">
    <property type="entry name" value="Pro_racemase_fam"/>
</dbReference>
<accession>A0A443VU26</accession>
<protein>
    <submittedName>
        <fullName evidence="2">4-hydroxyproline epimerase</fullName>
    </submittedName>
</protein>
<name>A0A443VU26_RAOPL</name>
<dbReference type="Gene3D" id="3.10.310.10">
    <property type="entry name" value="Diaminopimelate Epimerase, Chain A, domain 1"/>
    <property type="match status" value="2"/>
</dbReference>
<sequence>MTVPRHPIELRAIDSHTGGEPTRLIVDGFPDLGNGSMAERRQRFAREFDRWRQAVILEPRGNDVLVGALLCKPVSPQATAGVIFFNNAGFLNMCGHGTIGLIASLAWLGRIKPGIHLIETPVGNVSATLHEDGSVSVENVPARRGKKQLSVNTAVGTVTGDIAWGGNWFFLINDHPFTLEPVQIPQLTEYAWAVREGLEAAGIRGDDGGEIDHIELFADDADADSRSFVLCPGKAWDRSPCGTGTSAKLACLAEDGKLQPGELWQQASIIGSQFTASYTRSDVGIIPTIRGAAWVCGDTRLILNPDDPFCWGIVP</sequence>
<dbReference type="NCBIfam" id="NF010577">
    <property type="entry name" value="PRK13970.1"/>
    <property type="match status" value="1"/>
</dbReference>
<dbReference type="PANTHER" id="PTHR33442:SF1">
    <property type="entry name" value="TRANS-3-HYDROXY-L-PROLINE DEHYDRATASE"/>
    <property type="match status" value="1"/>
</dbReference>
<dbReference type="AlphaFoldDB" id="A0A443VU26"/>
<reference evidence="2 3" key="1">
    <citation type="submission" date="2018-06" db="EMBL/GenBank/DDBJ databases">
        <title>Carbapenemase-producing Enterobacteriaceae present in wastewater treatment plant effluent and nearby surface waters in the US.</title>
        <authorList>
            <person name="Mathys D.A."/>
            <person name="Mollenkopf D.F."/>
            <person name="Feicht S.M."/>
            <person name="Adams R.J."/>
            <person name="Albers A.L."/>
            <person name="Stuever D.M."/>
            <person name="Daniels J.B."/>
            <person name="Wittum T.E."/>
        </authorList>
    </citation>
    <scope>NUCLEOTIDE SEQUENCE [LARGE SCALE GENOMIC DNA]</scope>
    <source>
        <strain evidence="2 3">GEO_47_Down_B</strain>
    </source>
</reference>
<dbReference type="Pfam" id="PF05544">
    <property type="entry name" value="Pro_racemase"/>
    <property type="match status" value="1"/>
</dbReference>
<dbReference type="PANTHER" id="PTHR33442">
    <property type="entry name" value="TRANS-3-HYDROXY-L-PROLINE DEHYDRATASE"/>
    <property type="match status" value="1"/>
</dbReference>
<evidence type="ECO:0000256" key="1">
    <source>
        <dbReference type="ARBA" id="ARBA00007529"/>
    </source>
</evidence>
<dbReference type="SFLD" id="SFLDS00028">
    <property type="entry name" value="Proline_Racemase"/>
    <property type="match status" value="1"/>
</dbReference>
<dbReference type="RefSeq" id="WP_128319382.1">
    <property type="nucleotide sequence ID" value="NZ_JAUBKS010000023.1"/>
</dbReference>
<evidence type="ECO:0000313" key="2">
    <source>
        <dbReference type="EMBL" id="RWT26046.1"/>
    </source>
</evidence>